<accession>A0ABS3YZH9</accession>
<evidence type="ECO:0000313" key="1">
    <source>
        <dbReference type="EMBL" id="MBO9203331.1"/>
    </source>
</evidence>
<dbReference type="Proteomes" id="UP000677244">
    <property type="component" value="Unassembled WGS sequence"/>
</dbReference>
<comment type="caution">
    <text evidence="1">The sequence shown here is derived from an EMBL/GenBank/DDBJ whole genome shotgun (WGS) entry which is preliminary data.</text>
</comment>
<dbReference type="RefSeq" id="WP_209141385.1">
    <property type="nucleotide sequence ID" value="NZ_JAGHKO010000006.1"/>
</dbReference>
<keyword evidence="2" id="KW-1185">Reference proteome</keyword>
<protein>
    <submittedName>
        <fullName evidence="1">Uncharacterized protein</fullName>
    </submittedName>
</protein>
<reference evidence="1 2" key="1">
    <citation type="submission" date="2021-03" db="EMBL/GenBank/DDBJ databases">
        <title>Assistant Professor.</title>
        <authorList>
            <person name="Huq M.A."/>
        </authorList>
    </citation>
    <scope>NUCLEOTIDE SEQUENCE [LARGE SCALE GENOMIC DNA]</scope>
    <source>
        <strain evidence="1 2">MAH-29</strain>
    </source>
</reference>
<sequence>MFENIRLFTKRDNKISDPNPSWDTQSRIHCSCELNTGLGNKLIWTPGNTIPLHNLIEFYNGWYDASVTVNGNFQYAFSNGGATITILYNTGNVIIRYKHHNIDDEVLRKGVWAPNYKDEFYCKVMSILTQHTNTALCMKVGQLFFKKNNHEHQFEIGQRVKTILNNNVKTERVGYILHRGYHFNDSTNLYFLMINGEKYSKRYLPADLEKI</sequence>
<organism evidence="1 2">
    <name type="scientific">Niastella soli</name>
    <dbReference type="NCBI Taxonomy" id="2821487"/>
    <lineage>
        <taxon>Bacteria</taxon>
        <taxon>Pseudomonadati</taxon>
        <taxon>Bacteroidota</taxon>
        <taxon>Chitinophagia</taxon>
        <taxon>Chitinophagales</taxon>
        <taxon>Chitinophagaceae</taxon>
        <taxon>Niastella</taxon>
    </lineage>
</organism>
<name>A0ABS3YZH9_9BACT</name>
<gene>
    <name evidence="1" type="ORF">J7I42_23805</name>
</gene>
<dbReference type="EMBL" id="JAGHKO010000006">
    <property type="protein sequence ID" value="MBO9203331.1"/>
    <property type="molecule type" value="Genomic_DNA"/>
</dbReference>
<evidence type="ECO:0000313" key="2">
    <source>
        <dbReference type="Proteomes" id="UP000677244"/>
    </source>
</evidence>
<proteinExistence type="predicted"/>